<dbReference type="InterPro" id="IPR008972">
    <property type="entry name" value="Cupredoxin"/>
</dbReference>
<proteinExistence type="predicted"/>
<reference evidence="3" key="1">
    <citation type="submission" date="2016-11" db="EMBL/GenBank/DDBJ databases">
        <title>Draft Genome Sequence of Marinobacter hydrocarbonoclasticus strain STW2, a polyaromatic aromatic hydrocarbon degrading and denitrifying bacterium from rhizosphere of Seagrass Enhalus acodoides.</title>
        <authorList>
            <person name="Ling J."/>
            <person name="Dong J."/>
        </authorList>
    </citation>
    <scope>NUCLEOTIDE SEQUENCE [LARGE SCALE GENOMIC DNA]</scope>
    <source>
        <strain evidence="3">STW2</strain>
    </source>
</reference>
<dbReference type="RefSeq" id="WP_072678380.1">
    <property type="nucleotide sequence ID" value="NZ_MPKY01000003.1"/>
</dbReference>
<dbReference type="Gene3D" id="2.60.40.420">
    <property type="entry name" value="Cupredoxins - blue copper proteins"/>
    <property type="match status" value="1"/>
</dbReference>
<keyword evidence="4" id="KW-1185">Reference proteome</keyword>
<sequence>MKFWITLLVAGITLPFQAHSEGDLTRQTPIVVEVELGTTEGEMRFSPSHLEFETGKLYRLVLINNSPQPHYFSSNGMARSVFTRKAQTYAPDGQRTAEIKGHIHEIEVFPGHKADWWFVPVQTGEFNDLTCPVAGHQEAGMTGSIRIY</sequence>
<evidence type="ECO:0000313" key="4">
    <source>
        <dbReference type="Proteomes" id="UP000183986"/>
    </source>
</evidence>
<dbReference type="GO" id="GO:0046872">
    <property type="term" value="F:metal ion binding"/>
    <property type="evidence" value="ECO:0007669"/>
    <property type="project" value="UniProtKB-KW"/>
</dbReference>
<dbReference type="InterPro" id="IPR050845">
    <property type="entry name" value="Cu-binding_ET"/>
</dbReference>
<dbReference type="Proteomes" id="UP000183986">
    <property type="component" value="Unassembled WGS sequence"/>
</dbReference>
<dbReference type="AlphaFoldDB" id="A0A1M2UTC6"/>
<evidence type="ECO:0000313" key="3">
    <source>
        <dbReference type="EMBL" id="OJS98542.1"/>
    </source>
</evidence>
<organism evidence="3 4">
    <name type="scientific">Marinobacter nauticus</name>
    <name type="common">Marinobacter hydrocarbonoclasticus</name>
    <name type="synonym">Marinobacter aquaeolei</name>
    <dbReference type="NCBI Taxonomy" id="2743"/>
    <lineage>
        <taxon>Bacteria</taxon>
        <taxon>Pseudomonadati</taxon>
        <taxon>Pseudomonadota</taxon>
        <taxon>Gammaproteobacteria</taxon>
        <taxon>Pseudomonadales</taxon>
        <taxon>Marinobacteraceae</taxon>
        <taxon>Marinobacter</taxon>
    </lineage>
</organism>
<dbReference type="EMBL" id="MPKY01000003">
    <property type="protein sequence ID" value="OJS98542.1"/>
    <property type="molecule type" value="Genomic_DNA"/>
</dbReference>
<dbReference type="PANTHER" id="PTHR38439:SF3">
    <property type="entry name" value="COPPER-RESISTANT CUPROPROTEIN COPI"/>
    <property type="match status" value="1"/>
</dbReference>
<name>A0A1M2UTC6_MARNT</name>
<evidence type="ECO:0000256" key="1">
    <source>
        <dbReference type="ARBA" id="ARBA00022723"/>
    </source>
</evidence>
<comment type="caution">
    <text evidence="3">The sequence shown here is derived from an EMBL/GenBank/DDBJ whole genome shotgun (WGS) entry which is preliminary data.</text>
</comment>
<keyword evidence="2" id="KW-0186">Copper</keyword>
<evidence type="ECO:0008006" key="5">
    <source>
        <dbReference type="Google" id="ProtNLM"/>
    </source>
</evidence>
<dbReference type="PANTHER" id="PTHR38439">
    <property type="entry name" value="AURACYANIN-B"/>
    <property type="match status" value="1"/>
</dbReference>
<keyword evidence="1" id="KW-0479">Metal-binding</keyword>
<evidence type="ECO:0000256" key="2">
    <source>
        <dbReference type="ARBA" id="ARBA00023008"/>
    </source>
</evidence>
<protein>
    <recommendedName>
        <fullName evidence="5">Biphenyl 2,3-dioxygenase</fullName>
    </recommendedName>
</protein>
<accession>A0A1M2UTC6</accession>
<gene>
    <name evidence="3" type="ORF">BEE62_16070</name>
</gene>
<dbReference type="SUPFAM" id="SSF49503">
    <property type="entry name" value="Cupredoxins"/>
    <property type="match status" value="1"/>
</dbReference>
<dbReference type="OrthoDB" id="9816061at2"/>